<dbReference type="InterPro" id="IPR001048">
    <property type="entry name" value="Asp/Glu/Uridylate_kinase"/>
</dbReference>
<dbReference type="PRINTS" id="PR00474">
    <property type="entry name" value="GLU5KINASE"/>
</dbReference>
<feature type="binding site" evidence="9">
    <location>
        <position position="90"/>
    </location>
    <ligand>
        <name>substrate</name>
    </ligand>
</feature>
<feature type="site" description="Transition state stabilizer" evidence="9">
    <location>
        <position position="249"/>
    </location>
</feature>
<comment type="caution">
    <text evidence="11">The sequence shown here is derived from an EMBL/GenBank/DDBJ whole genome shotgun (WGS) entry which is preliminary data.</text>
</comment>
<dbReference type="CDD" id="cd04250">
    <property type="entry name" value="AAK_NAGK-C"/>
    <property type="match status" value="1"/>
</dbReference>
<dbReference type="PANTHER" id="PTHR23342:SF0">
    <property type="entry name" value="N-ACETYLGLUTAMATE SYNTHASE, MITOCHONDRIAL"/>
    <property type="match status" value="1"/>
</dbReference>
<dbReference type="GO" id="GO:0042450">
    <property type="term" value="P:L-arginine biosynthetic process via ornithine"/>
    <property type="evidence" value="ECO:0007669"/>
    <property type="project" value="UniProtKB-UniRule"/>
</dbReference>
<feature type="domain" description="Aspartate/glutamate/uridylate kinase" evidence="10">
    <location>
        <begin position="28"/>
        <end position="268"/>
    </location>
</feature>
<evidence type="ECO:0000256" key="2">
    <source>
        <dbReference type="ARBA" id="ARBA00022571"/>
    </source>
</evidence>
<evidence type="ECO:0000259" key="10">
    <source>
        <dbReference type="Pfam" id="PF00696"/>
    </source>
</evidence>
<name>A0A2J6WGU6_9BACT</name>
<dbReference type="InterPro" id="IPR036393">
    <property type="entry name" value="AceGlu_kinase-like_sf"/>
</dbReference>
<proteinExistence type="inferred from homology"/>
<dbReference type="PIRSF" id="PIRSF000728">
    <property type="entry name" value="NAGK"/>
    <property type="match status" value="1"/>
</dbReference>
<dbReference type="EMBL" id="PNIO01000057">
    <property type="protein sequence ID" value="PMP69596.1"/>
    <property type="molecule type" value="Genomic_DNA"/>
</dbReference>
<dbReference type="InterPro" id="IPR037528">
    <property type="entry name" value="ArgB"/>
</dbReference>
<organism evidence="11 12">
    <name type="scientific">Thermodesulfovibrio aggregans</name>
    <dbReference type="NCBI Taxonomy" id="86166"/>
    <lineage>
        <taxon>Bacteria</taxon>
        <taxon>Pseudomonadati</taxon>
        <taxon>Nitrospirota</taxon>
        <taxon>Thermodesulfovibrionia</taxon>
        <taxon>Thermodesulfovibrionales</taxon>
        <taxon>Thermodesulfovibrionaceae</taxon>
        <taxon>Thermodesulfovibrio</taxon>
    </lineage>
</organism>
<dbReference type="GO" id="GO:0003991">
    <property type="term" value="F:acetylglutamate kinase activity"/>
    <property type="evidence" value="ECO:0007669"/>
    <property type="project" value="UniProtKB-UniRule"/>
</dbReference>
<keyword evidence="4 9" id="KW-0808">Transferase</keyword>
<dbReference type="InterPro" id="IPR004662">
    <property type="entry name" value="AcgluKinase_fam"/>
</dbReference>
<comment type="pathway">
    <text evidence="1 9">Amino-acid biosynthesis; L-arginine biosynthesis; N(2)-acetyl-L-ornithine from L-glutamate: step 2/4.</text>
</comment>
<sequence>MNNISQALLEKANILVEALPYIRKFYGKTFVIKYGGAAQKDPSLKEAFAQDIVLLNFIGIKPVVVHGGGPKITEVMKRLGKEPQFIHGHRVTDKETMEIVEMVLGGVINKEIVQLINSHGGKAVGLTGKDGKLLKTRKKLLKINNEEVDLGFVGEIEKVCTEVLESLQDKGFIPVVAPIGFDNSGCSYNINADTVASAIAVAVKAEKLILLTDVQGITDEINNLIPTLNIQEAFKLIEQQIITGGMIPKVYACLNALEGNVKKTHIIDGRIPHSLLLEIFTQKGVGTEVVK</sequence>
<dbReference type="InterPro" id="IPR001057">
    <property type="entry name" value="Glu/AcGlu_kinase"/>
</dbReference>
<comment type="subcellular location">
    <subcellularLocation>
        <location evidence="9">Cytoplasm</location>
    </subcellularLocation>
</comment>
<comment type="similarity">
    <text evidence="9">Belongs to the acetylglutamate kinase family. ArgB subfamily.</text>
</comment>
<keyword evidence="6 9" id="KW-0418">Kinase</keyword>
<gene>
    <name evidence="9 11" type="primary">argB</name>
    <name evidence="11" type="ORF">C0186_06340</name>
</gene>
<dbReference type="GO" id="GO:0005524">
    <property type="term" value="F:ATP binding"/>
    <property type="evidence" value="ECO:0007669"/>
    <property type="project" value="UniProtKB-UniRule"/>
</dbReference>
<evidence type="ECO:0000256" key="5">
    <source>
        <dbReference type="ARBA" id="ARBA00022741"/>
    </source>
</evidence>
<feature type="site" description="Transition state stabilizer" evidence="9">
    <location>
        <position position="33"/>
    </location>
</feature>
<comment type="catalytic activity">
    <reaction evidence="8 9">
        <text>N-acetyl-L-glutamate + ATP = N-acetyl-L-glutamyl 5-phosphate + ADP</text>
        <dbReference type="Rhea" id="RHEA:14629"/>
        <dbReference type="ChEBI" id="CHEBI:30616"/>
        <dbReference type="ChEBI" id="CHEBI:44337"/>
        <dbReference type="ChEBI" id="CHEBI:57936"/>
        <dbReference type="ChEBI" id="CHEBI:456216"/>
        <dbReference type="EC" id="2.7.2.8"/>
    </reaction>
</comment>
<evidence type="ECO:0000256" key="7">
    <source>
        <dbReference type="ARBA" id="ARBA00022840"/>
    </source>
</evidence>
<dbReference type="InterPro" id="IPR041727">
    <property type="entry name" value="NAGK-C"/>
</dbReference>
<dbReference type="EC" id="2.7.2.8" evidence="9"/>
<keyword evidence="5 9" id="KW-0547">Nucleotide-binding</keyword>
<evidence type="ECO:0000256" key="8">
    <source>
        <dbReference type="ARBA" id="ARBA00048141"/>
    </source>
</evidence>
<keyword evidence="3 9" id="KW-0028">Amino-acid biosynthesis</keyword>
<keyword evidence="9" id="KW-0963">Cytoplasm</keyword>
<comment type="function">
    <text evidence="9">Catalyzes the ATP-dependent phosphorylation of N-acetyl-L-glutamate.</text>
</comment>
<evidence type="ECO:0000313" key="11">
    <source>
        <dbReference type="EMBL" id="PMP69596.1"/>
    </source>
</evidence>
<accession>A0A2J6WGU6</accession>
<evidence type="ECO:0000256" key="4">
    <source>
        <dbReference type="ARBA" id="ARBA00022679"/>
    </source>
</evidence>
<reference evidence="11 12" key="1">
    <citation type="submission" date="2018-01" db="EMBL/GenBank/DDBJ databases">
        <title>Metagenomic assembled genomes from two thermal pools in the Uzon Caldera, Kamchatka, Russia.</title>
        <authorList>
            <person name="Wilkins L."/>
            <person name="Ettinger C."/>
        </authorList>
    </citation>
    <scope>NUCLEOTIDE SEQUENCE [LARGE SCALE GENOMIC DNA]</scope>
    <source>
        <strain evidence="11">ZAV-04</strain>
    </source>
</reference>
<dbReference type="PANTHER" id="PTHR23342">
    <property type="entry name" value="N-ACETYLGLUTAMATE SYNTHASE"/>
    <property type="match status" value="1"/>
</dbReference>
<keyword evidence="7 9" id="KW-0067">ATP-binding</keyword>
<dbReference type="Pfam" id="PF00696">
    <property type="entry name" value="AA_kinase"/>
    <property type="match status" value="1"/>
</dbReference>
<dbReference type="FunFam" id="3.40.1160.10:FF:000004">
    <property type="entry name" value="Acetylglutamate kinase"/>
    <property type="match status" value="1"/>
</dbReference>
<keyword evidence="2 9" id="KW-0055">Arginine biosynthesis</keyword>
<feature type="binding site" evidence="9">
    <location>
        <position position="189"/>
    </location>
    <ligand>
        <name>substrate</name>
    </ligand>
</feature>
<evidence type="ECO:0000256" key="1">
    <source>
        <dbReference type="ARBA" id="ARBA00004828"/>
    </source>
</evidence>
<evidence type="ECO:0000256" key="3">
    <source>
        <dbReference type="ARBA" id="ARBA00022605"/>
    </source>
</evidence>
<evidence type="ECO:0000313" key="12">
    <source>
        <dbReference type="Proteomes" id="UP000242288"/>
    </source>
</evidence>
<evidence type="ECO:0000256" key="9">
    <source>
        <dbReference type="HAMAP-Rule" id="MF_00082"/>
    </source>
</evidence>
<dbReference type="Gene3D" id="3.40.1160.10">
    <property type="entry name" value="Acetylglutamate kinase-like"/>
    <property type="match status" value="1"/>
</dbReference>
<protein>
    <recommendedName>
        <fullName evidence="9">Acetylglutamate kinase</fullName>
        <ecNumber evidence="9">2.7.2.8</ecNumber>
    </recommendedName>
    <alternativeName>
        <fullName evidence="9">N-acetyl-L-glutamate 5-phosphotransferase</fullName>
    </alternativeName>
    <alternativeName>
        <fullName evidence="9">NAG kinase</fullName>
        <shortName evidence="9">NAGK</shortName>
    </alternativeName>
</protein>
<dbReference type="Proteomes" id="UP000242288">
    <property type="component" value="Unassembled WGS sequence"/>
</dbReference>
<dbReference type="GO" id="GO:0005737">
    <property type="term" value="C:cytoplasm"/>
    <property type="evidence" value="ECO:0007669"/>
    <property type="project" value="UniProtKB-SubCell"/>
</dbReference>
<dbReference type="SUPFAM" id="SSF53633">
    <property type="entry name" value="Carbamate kinase-like"/>
    <property type="match status" value="1"/>
</dbReference>
<evidence type="ECO:0000256" key="6">
    <source>
        <dbReference type="ARBA" id="ARBA00022777"/>
    </source>
</evidence>
<dbReference type="AlphaFoldDB" id="A0A2J6WGU6"/>
<feature type="binding site" evidence="9">
    <location>
        <begin position="68"/>
        <end position="69"/>
    </location>
    <ligand>
        <name>substrate</name>
    </ligand>
</feature>
<dbReference type="UniPathway" id="UPA00068">
    <property type="reaction ID" value="UER00107"/>
</dbReference>
<dbReference type="HAMAP" id="MF_00082">
    <property type="entry name" value="ArgB"/>
    <property type="match status" value="1"/>
</dbReference>
<dbReference type="NCBIfam" id="TIGR00761">
    <property type="entry name" value="argB"/>
    <property type="match status" value="1"/>
</dbReference>